<accession>H6LFK6</accession>
<keyword evidence="1" id="KW-0472">Membrane</keyword>
<proteinExistence type="predicted"/>
<gene>
    <name evidence="2" type="ordered locus">Awo_c01420</name>
</gene>
<feature type="transmembrane region" description="Helical" evidence="1">
    <location>
        <begin position="50"/>
        <end position="69"/>
    </location>
</feature>
<dbReference type="AlphaFoldDB" id="H6LFK6"/>
<keyword evidence="1" id="KW-0812">Transmembrane</keyword>
<protein>
    <submittedName>
        <fullName evidence="2">Uncharacterized protein</fullName>
    </submittedName>
</protein>
<reference evidence="2 3" key="2">
    <citation type="journal article" date="2012" name="PLoS ONE">
        <title>An ancient pathway combining carbon dioxide fixation with the generation and utilization of a sodium ion gradient for ATP synthesis.</title>
        <authorList>
            <person name="Poehlein A."/>
            <person name="Schmidt S."/>
            <person name="Kaster A.K."/>
            <person name="Goenrich M."/>
            <person name="Vollmers J."/>
            <person name="Thurmer A."/>
            <person name="Bertsch J."/>
            <person name="Schuchmann K."/>
            <person name="Voigt B."/>
            <person name="Hecker M."/>
            <person name="Daniel R."/>
            <person name="Thauer R.K."/>
            <person name="Gottschalk G."/>
            <person name="Muller V."/>
        </authorList>
    </citation>
    <scope>NUCLEOTIDE SEQUENCE [LARGE SCALE GENOMIC DNA]</scope>
    <source>
        <strain evidence="3">ATCC 29683 / DSM 1030 / JCM 2381 / KCTC 1655 / WB1</strain>
    </source>
</reference>
<name>H6LFK6_ACEWD</name>
<feature type="transmembrane region" description="Helical" evidence="1">
    <location>
        <begin position="81"/>
        <end position="104"/>
    </location>
</feature>
<dbReference type="EMBL" id="CP002987">
    <property type="protein sequence ID" value="AFA46951.1"/>
    <property type="molecule type" value="Genomic_DNA"/>
</dbReference>
<sequence length="108" mass="12514">MRTISLVSDLIQTLFVPPVLPDFTSFWSAPIDFSRFKVVNIASKEFLNSLMFFNFAVFFNNNILTINIIPRPHQHRINPHCLIYVLATECLANCPLLLLLFAYYHPLN</sequence>
<keyword evidence="3" id="KW-1185">Reference proteome</keyword>
<evidence type="ECO:0000256" key="1">
    <source>
        <dbReference type="SAM" id="Phobius"/>
    </source>
</evidence>
<dbReference type="HOGENOM" id="CLU_2191198_0_0_9"/>
<keyword evidence="1" id="KW-1133">Transmembrane helix</keyword>
<dbReference type="KEGG" id="awo:Awo_c01420"/>
<evidence type="ECO:0000313" key="3">
    <source>
        <dbReference type="Proteomes" id="UP000007177"/>
    </source>
</evidence>
<organism evidence="2 3">
    <name type="scientific">Acetobacterium woodii (strain ATCC 29683 / DSM 1030 / JCM 2381 / KCTC 1655 / WB1)</name>
    <dbReference type="NCBI Taxonomy" id="931626"/>
    <lineage>
        <taxon>Bacteria</taxon>
        <taxon>Bacillati</taxon>
        <taxon>Bacillota</taxon>
        <taxon>Clostridia</taxon>
        <taxon>Eubacteriales</taxon>
        <taxon>Eubacteriaceae</taxon>
        <taxon>Acetobacterium</taxon>
    </lineage>
</organism>
<evidence type="ECO:0000313" key="2">
    <source>
        <dbReference type="EMBL" id="AFA46951.1"/>
    </source>
</evidence>
<reference evidence="3" key="1">
    <citation type="submission" date="2011-07" db="EMBL/GenBank/DDBJ databases">
        <title>Complete genome sequence of Acetobacterium woodii.</title>
        <authorList>
            <person name="Poehlein A."/>
            <person name="Schmidt S."/>
            <person name="Kaster A.-K."/>
            <person name="Goenrich M."/>
            <person name="Vollmers J."/>
            <person name="Thuermer A."/>
            <person name="Gottschalk G."/>
            <person name="Thauer R.K."/>
            <person name="Daniel R."/>
            <person name="Mueller V."/>
        </authorList>
    </citation>
    <scope>NUCLEOTIDE SEQUENCE [LARGE SCALE GENOMIC DNA]</scope>
    <source>
        <strain evidence="3">ATCC 29683 / DSM 1030 / JCM 2381 / KCTC 1655 / WB1</strain>
    </source>
</reference>
<dbReference type="Proteomes" id="UP000007177">
    <property type="component" value="Chromosome"/>
</dbReference>